<feature type="transmembrane region" description="Helical" evidence="1">
    <location>
        <begin position="20"/>
        <end position="41"/>
    </location>
</feature>
<feature type="transmembrane region" description="Helical" evidence="1">
    <location>
        <begin position="48"/>
        <end position="67"/>
    </location>
</feature>
<reference evidence="2" key="1">
    <citation type="submission" date="2022-03" db="EMBL/GenBank/DDBJ databases">
        <title>Streptomyces 7R015 and 7R016 isolated from Barleria lupulina in Thailand.</title>
        <authorList>
            <person name="Kanchanasin P."/>
            <person name="Phongsopitanun W."/>
            <person name="Tanasupawat S."/>
        </authorList>
    </citation>
    <scope>NUCLEOTIDE SEQUENCE</scope>
    <source>
        <strain evidence="2">7R015</strain>
    </source>
</reference>
<dbReference type="Proteomes" id="UP001165269">
    <property type="component" value="Unassembled WGS sequence"/>
</dbReference>
<evidence type="ECO:0000313" key="2">
    <source>
        <dbReference type="EMBL" id="MCI3271541.1"/>
    </source>
</evidence>
<name>A0ABS9Y4E8_9ACTN</name>
<evidence type="ECO:0000313" key="3">
    <source>
        <dbReference type="Proteomes" id="UP001165269"/>
    </source>
</evidence>
<organism evidence="2 3">
    <name type="scientific">Streptomyces cylindrosporus</name>
    <dbReference type="NCBI Taxonomy" id="2927583"/>
    <lineage>
        <taxon>Bacteria</taxon>
        <taxon>Bacillati</taxon>
        <taxon>Actinomycetota</taxon>
        <taxon>Actinomycetes</taxon>
        <taxon>Kitasatosporales</taxon>
        <taxon>Streptomycetaceae</taxon>
        <taxon>Streptomyces</taxon>
    </lineage>
</organism>
<protein>
    <recommendedName>
        <fullName evidence="4">PH domain-containing protein</fullName>
    </recommendedName>
</protein>
<keyword evidence="3" id="KW-1185">Reference proteome</keyword>
<keyword evidence="1" id="KW-1133">Transmembrane helix</keyword>
<feature type="transmembrane region" description="Helical" evidence="1">
    <location>
        <begin position="73"/>
        <end position="89"/>
    </location>
</feature>
<comment type="caution">
    <text evidence="2">The sequence shown here is derived from an EMBL/GenBank/DDBJ whole genome shotgun (WGS) entry which is preliminary data.</text>
</comment>
<evidence type="ECO:0000256" key="1">
    <source>
        <dbReference type="SAM" id="Phobius"/>
    </source>
</evidence>
<dbReference type="RefSeq" id="WP_242764208.1">
    <property type="nucleotide sequence ID" value="NZ_JALDAY010000003.1"/>
</dbReference>
<gene>
    <name evidence="2" type="ORF">MQP27_10505</name>
</gene>
<keyword evidence="1" id="KW-0472">Membrane</keyword>
<evidence type="ECO:0008006" key="4">
    <source>
        <dbReference type="Google" id="ProtNLM"/>
    </source>
</evidence>
<dbReference type="EMBL" id="JALDAY010000003">
    <property type="protein sequence ID" value="MCI3271541.1"/>
    <property type="molecule type" value="Genomic_DNA"/>
</dbReference>
<proteinExistence type="predicted"/>
<sequence length="163" mass="17690">MSRVDGAGGEYTIRYGWNGPATRGMATMALVLLASLVPGAIPPAESWVRVLLWLVAGPIFLVMAVQLSFHHPALLIGPNGITLGFPLFLRRRRFLPWSAISAMGLDRGRLGKTVLSIVWFESASAPAPAVAEADLTNCRVDLARFRGMVDEYAPDVRLFVELG</sequence>
<keyword evidence="1" id="KW-0812">Transmembrane</keyword>
<accession>A0ABS9Y4E8</accession>